<sequence length="383" mass="40890">MTHSTDFHLETLAVHAGVEPDPQTGAVMTPIYQTSTYAQPDVAQHKGYEYSRTDNPTRTALHGALAGLEGGAYALAFASGMAAIDTILRLIKPGEHVLSGNDVYGGTFRLFDKILSGYGIEFTFTDTTDETAVSAAMQPNTKLVWLETPTNPMLRLTDIAAIGKIAHAGGAWLGVDNTFASPILQRPLSLGADFVLHSTTKYIGGHSDVVGGAVILNDTAVYEQLKFLQNGIGAVPGPMDCFLTLRGIKTLAIRMAQHCRNAIQIAQFLADHTAVAEVIYPGLESHPQYELARRQMSGPGGMISFILHGGEDAARIIARETKLFTLAESLGGVESLIELPAPMTHASVADSPLAVDPSLVRISVGIENAQDLMNDLKSVLNQI</sequence>
<dbReference type="PANTHER" id="PTHR11808">
    <property type="entry name" value="TRANS-SULFURATION ENZYME FAMILY MEMBER"/>
    <property type="match status" value="1"/>
</dbReference>
<dbReference type="PIRSF" id="PIRSF001434">
    <property type="entry name" value="CGS"/>
    <property type="match status" value="1"/>
</dbReference>
<evidence type="ECO:0000313" key="4">
    <source>
        <dbReference type="EMBL" id="VAW34112.1"/>
    </source>
</evidence>
<dbReference type="GO" id="GO:0019346">
    <property type="term" value="P:transsulfuration"/>
    <property type="evidence" value="ECO:0007669"/>
    <property type="project" value="InterPro"/>
</dbReference>
<evidence type="ECO:0000256" key="2">
    <source>
        <dbReference type="ARBA" id="ARBA00009077"/>
    </source>
</evidence>
<dbReference type="PANTHER" id="PTHR11808:SF15">
    <property type="entry name" value="CYSTATHIONINE GAMMA-LYASE"/>
    <property type="match status" value="1"/>
</dbReference>
<dbReference type="FunFam" id="3.90.1150.10:FF:000008">
    <property type="entry name" value="Cystathionine gamma-synthase"/>
    <property type="match status" value="1"/>
</dbReference>
<dbReference type="EMBL" id="UOEU01000512">
    <property type="protein sequence ID" value="VAW34112.1"/>
    <property type="molecule type" value="Genomic_DNA"/>
</dbReference>
<dbReference type="AlphaFoldDB" id="A0A3B0V5R5"/>
<comment type="cofactor">
    <cofactor evidence="1">
        <name>pyridoxal 5'-phosphate</name>
        <dbReference type="ChEBI" id="CHEBI:597326"/>
    </cofactor>
</comment>
<dbReference type="Gene3D" id="3.40.640.10">
    <property type="entry name" value="Type I PLP-dependent aspartate aminotransferase-like (Major domain)"/>
    <property type="match status" value="1"/>
</dbReference>
<evidence type="ECO:0000256" key="3">
    <source>
        <dbReference type="ARBA" id="ARBA00022898"/>
    </source>
</evidence>
<name>A0A3B0V5R5_9ZZZZ</name>
<dbReference type="Gene3D" id="3.90.1150.10">
    <property type="entry name" value="Aspartate Aminotransferase, domain 1"/>
    <property type="match status" value="1"/>
</dbReference>
<dbReference type="FunFam" id="3.40.640.10:FF:000009">
    <property type="entry name" value="Cystathionine gamma-synthase homolog"/>
    <property type="match status" value="1"/>
</dbReference>
<protein>
    <submittedName>
        <fullName evidence="4">Cystathionine gamma-lyase</fullName>
        <ecNumber evidence="4">4.4.1.1</ecNumber>
    </submittedName>
</protein>
<dbReference type="InterPro" id="IPR015422">
    <property type="entry name" value="PyrdxlP-dep_Trfase_small"/>
</dbReference>
<dbReference type="PROSITE" id="PS00868">
    <property type="entry name" value="CYS_MET_METAB_PP"/>
    <property type="match status" value="1"/>
</dbReference>
<dbReference type="GO" id="GO:0030170">
    <property type="term" value="F:pyridoxal phosphate binding"/>
    <property type="evidence" value="ECO:0007669"/>
    <property type="project" value="InterPro"/>
</dbReference>
<reference evidence="4" key="1">
    <citation type="submission" date="2018-06" db="EMBL/GenBank/DDBJ databases">
        <authorList>
            <person name="Zhirakovskaya E."/>
        </authorList>
    </citation>
    <scope>NUCLEOTIDE SEQUENCE</scope>
</reference>
<dbReference type="EC" id="4.4.1.1" evidence="4"/>
<dbReference type="GO" id="GO:0019343">
    <property type="term" value="P:cysteine biosynthetic process via cystathionine"/>
    <property type="evidence" value="ECO:0007669"/>
    <property type="project" value="TreeGrafter"/>
</dbReference>
<dbReference type="InterPro" id="IPR054542">
    <property type="entry name" value="Cys_met_metab_PP"/>
</dbReference>
<comment type="similarity">
    <text evidence="2">Belongs to the trans-sulfuration enzymes family.</text>
</comment>
<keyword evidence="3" id="KW-0663">Pyridoxal phosphate</keyword>
<dbReference type="InterPro" id="IPR000277">
    <property type="entry name" value="Cys/Met-Metab_PyrdxlP-dep_enz"/>
</dbReference>
<proteinExistence type="inferred from homology"/>
<evidence type="ECO:0000256" key="1">
    <source>
        <dbReference type="ARBA" id="ARBA00001933"/>
    </source>
</evidence>
<dbReference type="GO" id="GO:0005737">
    <property type="term" value="C:cytoplasm"/>
    <property type="evidence" value="ECO:0007669"/>
    <property type="project" value="TreeGrafter"/>
</dbReference>
<dbReference type="InterPro" id="IPR015421">
    <property type="entry name" value="PyrdxlP-dep_Trfase_major"/>
</dbReference>
<dbReference type="GO" id="GO:0003962">
    <property type="term" value="F:cystathionine gamma-synthase activity"/>
    <property type="evidence" value="ECO:0007669"/>
    <property type="project" value="TreeGrafter"/>
</dbReference>
<dbReference type="InterPro" id="IPR015424">
    <property type="entry name" value="PyrdxlP-dep_Trfase"/>
</dbReference>
<gene>
    <name evidence="4" type="ORF">MNBD_CHLOROFLEXI01-5111</name>
</gene>
<keyword evidence="4" id="KW-0456">Lyase</keyword>
<accession>A0A3B0V5R5</accession>
<dbReference type="Pfam" id="PF01053">
    <property type="entry name" value="Cys_Met_Meta_PP"/>
    <property type="match status" value="1"/>
</dbReference>
<dbReference type="SUPFAM" id="SSF53383">
    <property type="entry name" value="PLP-dependent transferases"/>
    <property type="match status" value="1"/>
</dbReference>
<dbReference type="CDD" id="cd00614">
    <property type="entry name" value="CGS_like"/>
    <property type="match status" value="1"/>
</dbReference>
<dbReference type="GO" id="GO:0004123">
    <property type="term" value="F:cystathionine gamma-lyase activity"/>
    <property type="evidence" value="ECO:0007669"/>
    <property type="project" value="TreeGrafter"/>
</dbReference>
<dbReference type="NCBIfam" id="NF005871">
    <property type="entry name" value="PRK07811.1"/>
    <property type="match status" value="1"/>
</dbReference>
<organism evidence="4">
    <name type="scientific">hydrothermal vent metagenome</name>
    <dbReference type="NCBI Taxonomy" id="652676"/>
    <lineage>
        <taxon>unclassified sequences</taxon>
        <taxon>metagenomes</taxon>
        <taxon>ecological metagenomes</taxon>
    </lineage>
</organism>